<evidence type="ECO:0000313" key="3">
    <source>
        <dbReference type="Proteomes" id="UP001597468"/>
    </source>
</evidence>
<proteinExistence type="predicted"/>
<gene>
    <name evidence="2" type="ORF">ACFSTG_08855</name>
</gene>
<keyword evidence="1" id="KW-0732">Signal</keyword>
<sequence length="162" mass="18368">MKKTLIFLLFMLFLNAGDLLHAQDQKLPAGYSGVGEKFELEHVFTAVNMQEKYNDLKPGDTLNISFKADVASVCKNKGCWMRVDLQDGREVMVKFKDYAFFVPKDIEEKEVILNGKAFVEEVSVEEQRHYAEDAGKTIKEVEAIVEPEITLSFLADGVLIEE</sequence>
<protein>
    <submittedName>
        <fullName evidence="2">DUF4920 domain-containing protein</fullName>
    </submittedName>
</protein>
<accession>A0ABW5J0L2</accession>
<dbReference type="Pfam" id="PF16267">
    <property type="entry name" value="DUF4920"/>
    <property type="match status" value="1"/>
</dbReference>
<dbReference type="RefSeq" id="WP_380751286.1">
    <property type="nucleotide sequence ID" value="NZ_JBHULT010000008.1"/>
</dbReference>
<keyword evidence="3" id="KW-1185">Reference proteome</keyword>
<dbReference type="Proteomes" id="UP001597468">
    <property type="component" value="Unassembled WGS sequence"/>
</dbReference>
<name>A0ABW5J0L2_9FLAO</name>
<feature type="chain" id="PRO_5045655128" evidence="1">
    <location>
        <begin position="23"/>
        <end position="162"/>
    </location>
</feature>
<evidence type="ECO:0000313" key="2">
    <source>
        <dbReference type="EMBL" id="MFD2518000.1"/>
    </source>
</evidence>
<dbReference type="EMBL" id="JBHULT010000008">
    <property type="protein sequence ID" value="MFD2518000.1"/>
    <property type="molecule type" value="Genomic_DNA"/>
</dbReference>
<evidence type="ECO:0000256" key="1">
    <source>
        <dbReference type="SAM" id="SignalP"/>
    </source>
</evidence>
<comment type="caution">
    <text evidence="2">The sequence shown here is derived from an EMBL/GenBank/DDBJ whole genome shotgun (WGS) entry which is preliminary data.</text>
</comment>
<feature type="signal peptide" evidence="1">
    <location>
        <begin position="1"/>
        <end position="22"/>
    </location>
</feature>
<organism evidence="2 3">
    <name type="scientific">Salinimicrobium flavum</name>
    <dbReference type="NCBI Taxonomy" id="1737065"/>
    <lineage>
        <taxon>Bacteria</taxon>
        <taxon>Pseudomonadati</taxon>
        <taxon>Bacteroidota</taxon>
        <taxon>Flavobacteriia</taxon>
        <taxon>Flavobacteriales</taxon>
        <taxon>Flavobacteriaceae</taxon>
        <taxon>Salinimicrobium</taxon>
    </lineage>
</organism>
<reference evidence="3" key="1">
    <citation type="journal article" date="2019" name="Int. J. Syst. Evol. Microbiol.">
        <title>The Global Catalogue of Microorganisms (GCM) 10K type strain sequencing project: providing services to taxonomists for standard genome sequencing and annotation.</title>
        <authorList>
            <consortium name="The Broad Institute Genomics Platform"/>
            <consortium name="The Broad Institute Genome Sequencing Center for Infectious Disease"/>
            <person name="Wu L."/>
            <person name="Ma J."/>
        </authorList>
    </citation>
    <scope>NUCLEOTIDE SEQUENCE [LARGE SCALE GENOMIC DNA]</scope>
    <source>
        <strain evidence="3">KCTC 42585</strain>
    </source>
</reference>
<dbReference type="InterPro" id="IPR032577">
    <property type="entry name" value="DUF4920"/>
</dbReference>